<feature type="compositionally biased region" description="Basic and acidic residues" evidence="1">
    <location>
        <begin position="148"/>
        <end position="176"/>
    </location>
</feature>
<dbReference type="Proteomes" id="UP000242638">
    <property type="component" value="Unassembled WGS sequence"/>
</dbReference>
<dbReference type="Bgee" id="ENSPREG00000003141">
    <property type="expression patterns" value="Expressed in caudal fin and 1 other cell type or tissue"/>
</dbReference>
<dbReference type="AlphaFoldDB" id="A0A3P9N4N5"/>
<reference evidence="2" key="3">
    <citation type="submission" date="2025-09" db="UniProtKB">
        <authorList>
            <consortium name="Ensembl"/>
        </authorList>
    </citation>
    <scope>IDENTIFICATION</scope>
    <source>
        <strain evidence="2">Guanapo</strain>
    </source>
</reference>
<proteinExistence type="predicted"/>
<accession>A0A3P9N4N5</accession>
<dbReference type="PANTHER" id="PTHR21838">
    <property type="entry name" value="COILED-COIL DOMAIN-CONTAINING PROTEIN 137"/>
    <property type="match status" value="1"/>
</dbReference>
<reference evidence="3" key="1">
    <citation type="submission" date="2013-11" db="EMBL/GenBank/DDBJ databases">
        <title>The genomic landscape of the Guanapo guppy.</title>
        <authorList>
            <person name="Kuenstner A."/>
            <person name="Dreyer C."/>
        </authorList>
    </citation>
    <scope>NUCLEOTIDE SEQUENCE</scope>
    <source>
        <strain evidence="3">Guanapo</strain>
    </source>
</reference>
<dbReference type="Ensembl" id="ENSPRET00000004545.1">
    <property type="protein sequence ID" value="ENSPREP00000004482.1"/>
    <property type="gene ID" value="ENSPREG00000003141.1"/>
</dbReference>
<evidence type="ECO:0000313" key="3">
    <source>
        <dbReference type="Proteomes" id="UP000242638"/>
    </source>
</evidence>
<dbReference type="PANTHER" id="PTHR21838:SF2">
    <property type="entry name" value="COILED-COIL DOMAIN-CONTAINING PROTEIN 137"/>
    <property type="match status" value="1"/>
</dbReference>
<dbReference type="GO" id="GO:0005634">
    <property type="term" value="C:nucleus"/>
    <property type="evidence" value="ECO:0007669"/>
    <property type="project" value="TreeGrafter"/>
</dbReference>
<name>A0A3P9N4N5_POERE</name>
<feature type="region of interest" description="Disordered" evidence="1">
    <location>
        <begin position="31"/>
        <end position="64"/>
    </location>
</feature>
<dbReference type="OMA" id="CQKMKNP"/>
<sequence>PFGERDGVELTVRPGSTAHGRVYRSECDLSGGLSGRNLSLDRAARGKKKIKGDGKPKKTAQEDHLQHIPFRLREIMKSKDKMKNESLGGKKLKKGEQLKSSKPNDTLGLDGDIAVPRFRKGKTESVGAYVRRMENETQHVLFLTNNQVERKPELEPDKQDKAAGTGKSEKKKEYAKMRLSKLQQKKLDKQEDQIEKELFVDNVPFGEVSMAPPSLSTKPKKAPVKTQASKELLLNSLLGHSMASTAKPSMARQRMMEEERQRAVEAYRLLKKQKQQEQQTRNANLGKLLNLE</sequence>
<feature type="compositionally biased region" description="Basic and acidic residues" evidence="1">
    <location>
        <begin position="51"/>
        <end position="64"/>
    </location>
</feature>
<dbReference type="GeneTree" id="ENSGT00390000004169"/>
<organism evidence="2 3">
    <name type="scientific">Poecilia reticulata</name>
    <name type="common">Guppy</name>
    <name type="synonym">Acanthophacelus reticulatus</name>
    <dbReference type="NCBI Taxonomy" id="8081"/>
    <lineage>
        <taxon>Eukaryota</taxon>
        <taxon>Metazoa</taxon>
        <taxon>Chordata</taxon>
        <taxon>Craniata</taxon>
        <taxon>Vertebrata</taxon>
        <taxon>Euteleostomi</taxon>
        <taxon>Actinopterygii</taxon>
        <taxon>Neopterygii</taxon>
        <taxon>Teleostei</taxon>
        <taxon>Neoteleostei</taxon>
        <taxon>Acanthomorphata</taxon>
        <taxon>Ovalentaria</taxon>
        <taxon>Atherinomorphae</taxon>
        <taxon>Cyprinodontiformes</taxon>
        <taxon>Poeciliidae</taxon>
        <taxon>Poeciliinae</taxon>
        <taxon>Poecilia</taxon>
    </lineage>
</organism>
<reference evidence="2" key="2">
    <citation type="submission" date="2025-08" db="UniProtKB">
        <authorList>
            <consortium name="Ensembl"/>
        </authorList>
    </citation>
    <scope>IDENTIFICATION</scope>
    <source>
        <strain evidence="2">Guanapo</strain>
    </source>
</reference>
<feature type="region of interest" description="Disordered" evidence="1">
    <location>
        <begin position="271"/>
        <end position="292"/>
    </location>
</feature>
<evidence type="ECO:0000313" key="2">
    <source>
        <dbReference type="Ensembl" id="ENSPREP00000004482.1"/>
    </source>
</evidence>
<feature type="region of interest" description="Disordered" evidence="1">
    <location>
        <begin position="141"/>
        <end position="177"/>
    </location>
</feature>
<dbReference type="InterPro" id="IPR026680">
    <property type="entry name" value="CCDC137"/>
</dbReference>
<feature type="region of interest" description="Disordered" evidence="1">
    <location>
        <begin position="206"/>
        <end position="259"/>
    </location>
</feature>
<feature type="compositionally biased region" description="Low complexity" evidence="1">
    <location>
        <begin position="31"/>
        <end position="40"/>
    </location>
</feature>
<evidence type="ECO:0000256" key="1">
    <source>
        <dbReference type="SAM" id="MobiDB-lite"/>
    </source>
</evidence>
<feature type="region of interest" description="Disordered" evidence="1">
    <location>
        <begin position="76"/>
        <end position="114"/>
    </location>
</feature>
<keyword evidence="3" id="KW-1185">Reference proteome</keyword>
<protein>
    <submittedName>
        <fullName evidence="2">Coiled-coil domain containing 137</fullName>
    </submittedName>
</protein>